<dbReference type="PANTHER" id="PTHR45566:SF1">
    <property type="entry name" value="HTH-TYPE TRANSCRIPTIONAL REGULATOR YHJB-RELATED"/>
    <property type="match status" value="1"/>
</dbReference>
<dbReference type="InterPro" id="IPR011006">
    <property type="entry name" value="CheY-like_superfamily"/>
</dbReference>
<dbReference type="SUPFAM" id="SSF52172">
    <property type="entry name" value="CheY-like"/>
    <property type="match status" value="1"/>
</dbReference>
<dbReference type="PROSITE" id="PS50043">
    <property type="entry name" value="HTH_LUXR_2"/>
    <property type="match status" value="1"/>
</dbReference>
<evidence type="ECO:0000313" key="6">
    <source>
        <dbReference type="EMBL" id="MCX5568515.1"/>
    </source>
</evidence>
<feature type="region of interest" description="Disordered" evidence="3">
    <location>
        <begin position="1"/>
        <end position="21"/>
    </location>
</feature>
<gene>
    <name evidence="6" type="ORF">OSH07_04860</name>
</gene>
<name>A0A9X3DZ41_9HYPH</name>
<evidence type="ECO:0000256" key="2">
    <source>
        <dbReference type="PROSITE-ProRule" id="PRU00169"/>
    </source>
</evidence>
<dbReference type="SMART" id="SM00421">
    <property type="entry name" value="HTH_LUXR"/>
    <property type="match status" value="1"/>
</dbReference>
<dbReference type="PANTHER" id="PTHR45566">
    <property type="entry name" value="HTH-TYPE TRANSCRIPTIONAL REGULATOR YHJB-RELATED"/>
    <property type="match status" value="1"/>
</dbReference>
<evidence type="ECO:0000259" key="4">
    <source>
        <dbReference type="PROSITE" id="PS50043"/>
    </source>
</evidence>
<dbReference type="Proteomes" id="UP001144805">
    <property type="component" value="Unassembled WGS sequence"/>
</dbReference>
<dbReference type="InterPro" id="IPR000792">
    <property type="entry name" value="Tscrpt_reg_LuxR_C"/>
</dbReference>
<organism evidence="6 7">
    <name type="scientific">Kaistia nematophila</name>
    <dbReference type="NCBI Taxonomy" id="2994654"/>
    <lineage>
        <taxon>Bacteria</taxon>
        <taxon>Pseudomonadati</taxon>
        <taxon>Pseudomonadota</taxon>
        <taxon>Alphaproteobacteria</taxon>
        <taxon>Hyphomicrobiales</taxon>
        <taxon>Kaistiaceae</taxon>
        <taxon>Kaistia</taxon>
    </lineage>
</organism>
<reference evidence="6" key="1">
    <citation type="submission" date="2022-11" db="EMBL/GenBank/DDBJ databases">
        <title>Biodiversity and phylogenetic relationships of bacteria.</title>
        <authorList>
            <person name="Machado R.A.R."/>
            <person name="Bhat A."/>
            <person name="Loulou A."/>
            <person name="Kallel S."/>
        </authorList>
    </citation>
    <scope>NUCLEOTIDE SEQUENCE</scope>
    <source>
        <strain evidence="6">K-TC2</strain>
    </source>
</reference>
<dbReference type="RefSeq" id="WP_266337493.1">
    <property type="nucleotide sequence ID" value="NZ_JAPKNK010000002.1"/>
</dbReference>
<dbReference type="SUPFAM" id="SSF46894">
    <property type="entry name" value="C-terminal effector domain of the bipartite response regulators"/>
    <property type="match status" value="1"/>
</dbReference>
<dbReference type="GO" id="GO:0000160">
    <property type="term" value="P:phosphorelay signal transduction system"/>
    <property type="evidence" value="ECO:0007669"/>
    <property type="project" value="InterPro"/>
</dbReference>
<dbReference type="AlphaFoldDB" id="A0A9X3DZ41"/>
<dbReference type="PRINTS" id="PR00038">
    <property type="entry name" value="HTHLUXR"/>
</dbReference>
<evidence type="ECO:0000259" key="5">
    <source>
        <dbReference type="PROSITE" id="PS50110"/>
    </source>
</evidence>
<dbReference type="CDD" id="cd06170">
    <property type="entry name" value="LuxR_C_like"/>
    <property type="match status" value="1"/>
</dbReference>
<evidence type="ECO:0000256" key="3">
    <source>
        <dbReference type="SAM" id="MobiDB-lite"/>
    </source>
</evidence>
<dbReference type="GO" id="GO:0003677">
    <property type="term" value="F:DNA binding"/>
    <property type="evidence" value="ECO:0007669"/>
    <property type="project" value="UniProtKB-KW"/>
</dbReference>
<dbReference type="PROSITE" id="PS00622">
    <property type="entry name" value="HTH_LUXR_1"/>
    <property type="match status" value="1"/>
</dbReference>
<accession>A0A9X3DZ41</accession>
<proteinExistence type="predicted"/>
<dbReference type="Gene3D" id="3.40.50.2300">
    <property type="match status" value="1"/>
</dbReference>
<dbReference type="GO" id="GO:0006355">
    <property type="term" value="P:regulation of DNA-templated transcription"/>
    <property type="evidence" value="ECO:0007669"/>
    <property type="project" value="InterPro"/>
</dbReference>
<dbReference type="InterPro" id="IPR016032">
    <property type="entry name" value="Sig_transdc_resp-reg_C-effctor"/>
</dbReference>
<protein>
    <submittedName>
        <fullName evidence="6">Response regulator transcription factor</fullName>
    </submittedName>
</protein>
<keyword evidence="1" id="KW-0238">DNA-binding</keyword>
<evidence type="ECO:0000313" key="7">
    <source>
        <dbReference type="Proteomes" id="UP001144805"/>
    </source>
</evidence>
<keyword evidence="7" id="KW-1185">Reference proteome</keyword>
<feature type="domain" description="Response regulatory" evidence="5">
    <location>
        <begin position="25"/>
        <end position="145"/>
    </location>
</feature>
<dbReference type="InterPro" id="IPR001789">
    <property type="entry name" value="Sig_transdc_resp-reg_receiver"/>
</dbReference>
<dbReference type="InterPro" id="IPR051015">
    <property type="entry name" value="EvgA-like"/>
</dbReference>
<dbReference type="PROSITE" id="PS50110">
    <property type="entry name" value="RESPONSE_REGULATORY"/>
    <property type="match status" value="1"/>
</dbReference>
<feature type="domain" description="HTH luxR-type" evidence="4">
    <location>
        <begin position="172"/>
        <end position="237"/>
    </location>
</feature>
<evidence type="ECO:0000256" key="1">
    <source>
        <dbReference type="ARBA" id="ARBA00023125"/>
    </source>
</evidence>
<comment type="caution">
    <text evidence="6">The sequence shown here is derived from an EMBL/GenBank/DDBJ whole genome shotgun (WGS) entry which is preliminary data.</text>
</comment>
<dbReference type="Pfam" id="PF00196">
    <property type="entry name" value="GerE"/>
    <property type="match status" value="1"/>
</dbReference>
<dbReference type="EMBL" id="JAPKNK010000002">
    <property type="protein sequence ID" value="MCX5568515.1"/>
    <property type="molecule type" value="Genomic_DNA"/>
</dbReference>
<sequence>MRNSEPVQLPGLEASPSAPPSSRLTIALIDRRALERECLARGLLSGQPSLDILDFSTVEEWIRKGSDHDGVSAVLVSLGGQGVDEPSVGAALAALERERAGIPVIVLADREEASQVLMALDRGARGYIPSSIGLRVVMEVVNLVRAGGTYVPASSLIASREIILAPEDCAQDDPLDDLLTPRQAAVAAALRQGKANKIIAYELKLSESTVKVHIRAIMRKLQAHNRTEVAFKLNSLSTAGRATARLFNLPANREGGGANIRLRSLLDPNPEPSPASAYG</sequence>
<comment type="caution">
    <text evidence="2">Lacks conserved residue(s) required for the propagation of feature annotation.</text>
</comment>